<organism evidence="15 16">
    <name type="scientific">Oikeobacillus pervagus</name>
    <dbReference type="NCBI Taxonomy" id="1325931"/>
    <lineage>
        <taxon>Bacteria</taxon>
        <taxon>Bacillati</taxon>
        <taxon>Bacillota</taxon>
        <taxon>Bacilli</taxon>
        <taxon>Bacillales</taxon>
        <taxon>Bacillaceae</taxon>
        <taxon>Oikeobacillus</taxon>
    </lineage>
</organism>
<dbReference type="CDD" id="cd11475">
    <property type="entry name" value="SLC5sbd_PutP"/>
    <property type="match status" value="1"/>
</dbReference>
<keyword evidence="10 14" id="KW-0472">Membrane</keyword>
<protein>
    <recommendedName>
        <fullName evidence="14">Sodium/proline symporter</fullName>
    </recommendedName>
    <alternativeName>
        <fullName evidence="14">Proline permease</fullName>
    </alternativeName>
</protein>
<gene>
    <name evidence="15" type="ORF">J2S13_000542</name>
</gene>
<dbReference type="PROSITE" id="PS50283">
    <property type="entry name" value="NA_SOLUT_SYMP_3"/>
    <property type="match status" value="1"/>
</dbReference>
<evidence type="ECO:0000256" key="5">
    <source>
        <dbReference type="ARBA" id="ARBA00022692"/>
    </source>
</evidence>
<dbReference type="InterPro" id="IPR001734">
    <property type="entry name" value="Na/solute_symporter"/>
</dbReference>
<accession>A0AAJ1T2M0</accession>
<evidence type="ECO:0000256" key="2">
    <source>
        <dbReference type="ARBA" id="ARBA00006434"/>
    </source>
</evidence>
<dbReference type="PANTHER" id="PTHR48086">
    <property type="entry name" value="SODIUM/PROLINE SYMPORTER-RELATED"/>
    <property type="match status" value="1"/>
</dbReference>
<name>A0AAJ1T2M0_9BACI</name>
<evidence type="ECO:0000256" key="8">
    <source>
        <dbReference type="ARBA" id="ARBA00023053"/>
    </source>
</evidence>
<feature type="transmembrane region" description="Helical" evidence="14">
    <location>
        <begin position="414"/>
        <end position="437"/>
    </location>
</feature>
<keyword evidence="8 14" id="KW-0915">Sodium</keyword>
<keyword evidence="11 14" id="KW-0739">Sodium transport</keyword>
<keyword evidence="7 14" id="KW-1133">Transmembrane helix</keyword>
<dbReference type="Proteomes" id="UP001237207">
    <property type="component" value="Unassembled WGS sequence"/>
</dbReference>
<feature type="transmembrane region" description="Helical" evidence="14">
    <location>
        <begin position="292"/>
        <end position="319"/>
    </location>
</feature>
<comment type="caution">
    <text evidence="15">The sequence shown here is derived from an EMBL/GenBank/DDBJ whole genome shotgun (WGS) entry which is preliminary data.</text>
</comment>
<evidence type="ECO:0000256" key="3">
    <source>
        <dbReference type="ARBA" id="ARBA00022448"/>
    </source>
</evidence>
<evidence type="ECO:0000256" key="11">
    <source>
        <dbReference type="ARBA" id="ARBA00023201"/>
    </source>
</evidence>
<keyword evidence="3 14" id="KW-0813">Transport</keyword>
<keyword evidence="16" id="KW-1185">Reference proteome</keyword>
<dbReference type="PANTHER" id="PTHR48086:SF3">
    <property type="entry name" value="SODIUM_PROLINE SYMPORTER"/>
    <property type="match status" value="1"/>
</dbReference>
<keyword evidence="9 14" id="KW-0406">Ion transport</keyword>
<evidence type="ECO:0000256" key="7">
    <source>
        <dbReference type="ARBA" id="ARBA00022989"/>
    </source>
</evidence>
<evidence type="ECO:0000256" key="4">
    <source>
        <dbReference type="ARBA" id="ARBA00022475"/>
    </source>
</evidence>
<evidence type="ECO:0000256" key="13">
    <source>
        <dbReference type="RuleBase" id="RU362091"/>
    </source>
</evidence>
<evidence type="ECO:0000256" key="1">
    <source>
        <dbReference type="ARBA" id="ARBA00004651"/>
    </source>
</evidence>
<feature type="transmembrane region" description="Helical" evidence="14">
    <location>
        <begin position="209"/>
        <end position="227"/>
    </location>
</feature>
<feature type="transmembrane region" description="Helical" evidence="14">
    <location>
        <begin position="21"/>
        <end position="42"/>
    </location>
</feature>
<dbReference type="GO" id="GO:0031402">
    <property type="term" value="F:sodium ion binding"/>
    <property type="evidence" value="ECO:0007669"/>
    <property type="project" value="UniProtKB-UniRule"/>
</dbReference>
<comment type="catalytic activity">
    <reaction evidence="12">
        <text>L-proline(in) + Na(+)(in) = L-proline(out) + Na(+)(out)</text>
        <dbReference type="Rhea" id="RHEA:28967"/>
        <dbReference type="ChEBI" id="CHEBI:29101"/>
        <dbReference type="ChEBI" id="CHEBI:60039"/>
    </reaction>
</comment>
<dbReference type="GO" id="GO:0015824">
    <property type="term" value="P:proline transport"/>
    <property type="evidence" value="ECO:0007669"/>
    <property type="project" value="UniProtKB-UniRule"/>
</dbReference>
<reference evidence="15" key="1">
    <citation type="submission" date="2023-07" db="EMBL/GenBank/DDBJ databases">
        <title>Genomic Encyclopedia of Type Strains, Phase IV (KMG-IV): sequencing the most valuable type-strain genomes for metagenomic binning, comparative biology and taxonomic classification.</title>
        <authorList>
            <person name="Goeker M."/>
        </authorList>
    </citation>
    <scope>NUCLEOTIDE SEQUENCE</scope>
    <source>
        <strain evidence="15">DSM 23947</strain>
    </source>
</reference>
<evidence type="ECO:0000256" key="12">
    <source>
        <dbReference type="ARBA" id="ARBA00033708"/>
    </source>
</evidence>
<evidence type="ECO:0000256" key="10">
    <source>
        <dbReference type="ARBA" id="ARBA00023136"/>
    </source>
</evidence>
<dbReference type="InterPro" id="IPR038377">
    <property type="entry name" value="Na/Glc_symporter_sf"/>
</dbReference>
<evidence type="ECO:0000256" key="14">
    <source>
        <dbReference type="RuleBase" id="RU366012"/>
    </source>
</evidence>
<comment type="similarity">
    <text evidence="2 13">Belongs to the sodium:solute symporter (SSF) (TC 2.A.21) family.</text>
</comment>
<dbReference type="InterPro" id="IPR011851">
    <property type="entry name" value="Na/Pro_symporter"/>
</dbReference>
<comment type="function">
    <text evidence="14">Catalyzes the sodium-dependent uptake of extracellular L-proline.</text>
</comment>
<dbReference type="AlphaFoldDB" id="A0AAJ1T2M0"/>
<evidence type="ECO:0000313" key="15">
    <source>
        <dbReference type="EMBL" id="MDQ0214146.1"/>
    </source>
</evidence>
<dbReference type="InterPro" id="IPR050277">
    <property type="entry name" value="Sodium:Solute_Symporter"/>
</dbReference>
<feature type="transmembrane region" description="Helical" evidence="14">
    <location>
        <begin position="391"/>
        <end position="408"/>
    </location>
</feature>
<comment type="subcellular location">
    <subcellularLocation>
        <location evidence="1 14">Cell membrane</location>
        <topology evidence="1 14">Multi-pass membrane protein</topology>
    </subcellularLocation>
</comment>
<dbReference type="Gene3D" id="1.20.1730.10">
    <property type="entry name" value="Sodium/glucose cotransporter"/>
    <property type="match status" value="1"/>
</dbReference>
<feature type="transmembrane region" description="Helical" evidence="14">
    <location>
        <begin position="85"/>
        <end position="111"/>
    </location>
</feature>
<feature type="transmembrane region" description="Helical" evidence="14">
    <location>
        <begin position="474"/>
        <end position="492"/>
    </location>
</feature>
<evidence type="ECO:0000256" key="6">
    <source>
        <dbReference type="ARBA" id="ARBA00022847"/>
    </source>
</evidence>
<dbReference type="EMBL" id="JAUSUC010000004">
    <property type="protein sequence ID" value="MDQ0214146.1"/>
    <property type="molecule type" value="Genomic_DNA"/>
</dbReference>
<keyword evidence="6 14" id="KW-0769">Symport</keyword>
<dbReference type="GO" id="GO:0005886">
    <property type="term" value="C:plasma membrane"/>
    <property type="evidence" value="ECO:0007669"/>
    <property type="project" value="UniProtKB-SubCell"/>
</dbReference>
<feature type="transmembrane region" description="Helical" evidence="14">
    <location>
        <begin position="444"/>
        <end position="462"/>
    </location>
</feature>
<dbReference type="NCBIfam" id="TIGR00813">
    <property type="entry name" value="sss"/>
    <property type="match status" value="1"/>
</dbReference>
<dbReference type="Pfam" id="PF00474">
    <property type="entry name" value="SSF"/>
    <property type="match status" value="1"/>
</dbReference>
<dbReference type="GO" id="GO:0005298">
    <property type="term" value="F:proline:sodium symporter activity"/>
    <property type="evidence" value="ECO:0007669"/>
    <property type="project" value="UniProtKB-UniRule"/>
</dbReference>
<feature type="transmembrane region" description="Helical" evidence="14">
    <location>
        <begin position="339"/>
        <end position="359"/>
    </location>
</feature>
<evidence type="ECO:0000256" key="9">
    <source>
        <dbReference type="ARBA" id="ARBA00023065"/>
    </source>
</evidence>
<feature type="transmembrane region" description="Helical" evidence="14">
    <location>
        <begin position="247"/>
        <end position="271"/>
    </location>
</feature>
<keyword evidence="14" id="KW-0029">Amino-acid transport</keyword>
<feature type="transmembrane region" description="Helical" evidence="14">
    <location>
        <begin position="178"/>
        <end position="202"/>
    </location>
</feature>
<sequence length="509" mass="55492">MSICNDPNNVSTSKTKELIQLHTVIMIEFIVYCLFMLAIGLLSSKRDMGHSDFLLGGKRLPGWALAFSERATGESAWLLLGYTGFVFATGLSGVWVAVGISLGIIFSWLFLAKRFLRDAEEYNVLTLPGYLAKRFGTHGKVIIWLSTVLILCFMMFYFGAQIAGAGKTLFTVFNISPMVGMIISIIIVIILSYTGGFVSVVWTDMIQSIMMLITLVVLPIIALYQIYTNDLSISHALSTSSPGMDSWTGGLTGFALGLLLFNNFAWFFGFLGGQPQLSARFMALKNKKEAKTGSTVAIIWTLLAYSGAFMIGITALTLYQDQSFADVETILPFMLMDLVPPWIAGLLLAGILAAIISTADSQLLVITSSISEDIIRNALGIKVTEKQLVKISRLTIIVAGIVGLIIALTSESLVYLVVSWAWAGVGCTLSPAIILAFTWKRYSGIGVTATIISGFVSTIIWISSPLEAIISSRFSTFFIAAFFGIVFSFLFPDKSNKSEEAKPIKPIER</sequence>
<feature type="transmembrane region" description="Helical" evidence="14">
    <location>
        <begin position="141"/>
        <end position="158"/>
    </location>
</feature>
<proteinExistence type="inferred from homology"/>
<evidence type="ECO:0000313" key="16">
    <source>
        <dbReference type="Proteomes" id="UP001237207"/>
    </source>
</evidence>
<keyword evidence="5 14" id="KW-0812">Transmembrane</keyword>
<keyword evidence="4 14" id="KW-1003">Cell membrane</keyword>